<feature type="region of interest" description="Disordered" evidence="1">
    <location>
        <begin position="31"/>
        <end position="64"/>
    </location>
</feature>
<name>A0ABP0Y4D1_9ROSI</name>
<organism evidence="2 3">
    <name type="scientific">Citrullus colocynthis</name>
    <name type="common">colocynth</name>
    <dbReference type="NCBI Taxonomy" id="252529"/>
    <lineage>
        <taxon>Eukaryota</taxon>
        <taxon>Viridiplantae</taxon>
        <taxon>Streptophyta</taxon>
        <taxon>Embryophyta</taxon>
        <taxon>Tracheophyta</taxon>
        <taxon>Spermatophyta</taxon>
        <taxon>Magnoliopsida</taxon>
        <taxon>eudicotyledons</taxon>
        <taxon>Gunneridae</taxon>
        <taxon>Pentapetalae</taxon>
        <taxon>rosids</taxon>
        <taxon>fabids</taxon>
        <taxon>Cucurbitales</taxon>
        <taxon>Cucurbitaceae</taxon>
        <taxon>Benincaseae</taxon>
        <taxon>Citrullus</taxon>
    </lineage>
</organism>
<sequence>MEMTQLVESHRRAERIVDPAVAVIANSNNPVAKMANENDQASRTLSTSENRGTPNGEVANGDDSVGKISSAQENIVDPNVAMANSNNLVAGIPLAPKNRVDPDAVSYPLPDFLPFLGVKIEVTGEEMPADMREYITERMGGYRVQMIIEKTLTSTDMRKDQGRLSLPTKKFKARFLTTKEEGYFMDRSELNNGLNYIDTIIMGSNLRENPMQFKKWLLGARFVDFFIKKLELFFQNLWTQS</sequence>
<evidence type="ECO:0000313" key="3">
    <source>
        <dbReference type="Proteomes" id="UP001642487"/>
    </source>
</evidence>
<dbReference type="Pfam" id="PF03754">
    <property type="entry name" value="At2g31720-like"/>
    <property type="match status" value="1"/>
</dbReference>
<protein>
    <submittedName>
        <fullName evidence="2">Uncharacterized protein</fullName>
    </submittedName>
</protein>
<dbReference type="PANTHER" id="PTHR31541">
    <property type="entry name" value="B3 DOMAIN PLANT PROTEIN-RELATED"/>
    <property type="match status" value="1"/>
</dbReference>
<keyword evidence="3" id="KW-1185">Reference proteome</keyword>
<gene>
    <name evidence="2" type="ORF">CITCOLO1_LOCUS6603</name>
</gene>
<reference evidence="2 3" key="1">
    <citation type="submission" date="2024-03" db="EMBL/GenBank/DDBJ databases">
        <authorList>
            <person name="Gkanogiannis A."/>
            <person name="Becerra Lopez-Lavalle L."/>
        </authorList>
    </citation>
    <scope>NUCLEOTIDE SEQUENCE [LARGE SCALE GENOMIC DNA]</scope>
</reference>
<dbReference type="InterPro" id="IPR005508">
    <property type="entry name" value="At2g31720-like"/>
</dbReference>
<proteinExistence type="predicted"/>
<dbReference type="PANTHER" id="PTHR31541:SF60">
    <property type="entry name" value="TF-B3 DOMAIN-CONTAINING PROTEIN"/>
    <property type="match status" value="1"/>
</dbReference>
<evidence type="ECO:0000256" key="1">
    <source>
        <dbReference type="SAM" id="MobiDB-lite"/>
    </source>
</evidence>
<accession>A0ABP0Y4D1</accession>
<evidence type="ECO:0000313" key="2">
    <source>
        <dbReference type="EMBL" id="CAK9314832.1"/>
    </source>
</evidence>
<dbReference type="EMBL" id="OZ021736">
    <property type="protein sequence ID" value="CAK9314832.1"/>
    <property type="molecule type" value="Genomic_DNA"/>
</dbReference>
<dbReference type="Proteomes" id="UP001642487">
    <property type="component" value="Chromosome 2"/>
</dbReference>
<feature type="compositionally biased region" description="Polar residues" evidence="1">
    <location>
        <begin position="37"/>
        <end position="53"/>
    </location>
</feature>